<dbReference type="AlphaFoldDB" id="A0A011P5Q2"/>
<sequence>MADNRCVESITRPVGNDVRIDAQTIVARGQQAARQHTQGLAEAARVQTNRNRNVVGRAEASVSTSAQKVHAAGVQTRKVEGLIKGDFDRADEETAGAFVHADRNDLGCEGVGNDVERDNIGQCEVAAGVGSAYLQRQCIAAKGNAWRLREQIPREGHVIGHDPAVDQQFDVTDLHVIGDRRHDAHSAPLEHLDTRCGWIDVDAIGRDRNVWCNAFGVEARVIDNLQSARAIGDKG</sequence>
<protein>
    <submittedName>
        <fullName evidence="1">Uncharacterized protein</fullName>
    </submittedName>
</protein>
<gene>
    <name evidence="1" type="ORF">AW10_00140</name>
</gene>
<name>A0A011P5Q2_9PROT</name>
<evidence type="ECO:0000313" key="2">
    <source>
        <dbReference type="Proteomes" id="UP000021816"/>
    </source>
</evidence>
<comment type="caution">
    <text evidence="1">The sequence shown here is derived from an EMBL/GenBank/DDBJ whole genome shotgun (WGS) entry which is preliminary data.</text>
</comment>
<proteinExistence type="predicted"/>
<evidence type="ECO:0000313" key="1">
    <source>
        <dbReference type="EMBL" id="EXI82906.1"/>
    </source>
</evidence>
<accession>A0A011P5Q2</accession>
<reference evidence="1 2" key="1">
    <citation type="submission" date="2014-02" db="EMBL/GenBank/DDBJ databases">
        <title>Expanding our view of genomic diversity in Candidatus Accumulibacter clades.</title>
        <authorList>
            <person name="Skennerton C.T."/>
            <person name="Barr J.J."/>
            <person name="Slater F.R."/>
            <person name="Bond P.L."/>
            <person name="Tyson G.W."/>
        </authorList>
    </citation>
    <scope>NUCLEOTIDE SEQUENCE [LARGE SCALE GENOMIC DNA]</scope>
    <source>
        <strain evidence="2">BA-92</strain>
    </source>
</reference>
<dbReference type="EMBL" id="JEMX01000007">
    <property type="protein sequence ID" value="EXI82906.1"/>
    <property type="molecule type" value="Genomic_DNA"/>
</dbReference>
<dbReference type="Proteomes" id="UP000021816">
    <property type="component" value="Unassembled WGS sequence"/>
</dbReference>
<organism evidence="1 2">
    <name type="scientific">Candidatus Accumulibacter appositus</name>
    <dbReference type="NCBI Taxonomy" id="1454003"/>
    <lineage>
        <taxon>Bacteria</taxon>
        <taxon>Pseudomonadati</taxon>
        <taxon>Pseudomonadota</taxon>
        <taxon>Betaproteobacteria</taxon>
        <taxon>Candidatus Accumulibacter</taxon>
    </lineage>
</organism>